<dbReference type="EMBL" id="UGTB01000004">
    <property type="protein sequence ID" value="SUB62061.1"/>
    <property type="molecule type" value="Genomic_DNA"/>
</dbReference>
<gene>
    <name evidence="1" type="ORF">NCTC11460_02057</name>
</gene>
<dbReference type="RefSeq" id="WP_002843957.1">
    <property type="nucleotide sequence ID" value="NZ_FOVA01000043.1"/>
</dbReference>
<protein>
    <submittedName>
        <fullName evidence="1">Uncharacterized protein</fullName>
    </submittedName>
</protein>
<dbReference type="AlphaFoldDB" id="A0A379CI34"/>
<sequence length="54" mass="6671">MERVYFLEIMDRKGNKQEIEIQELEFKPKKTYRIVQDSLGKIPFYDEGKRKIKY</sequence>
<proteinExistence type="predicted"/>
<evidence type="ECO:0000313" key="1">
    <source>
        <dbReference type="EMBL" id="SUB62061.1"/>
    </source>
</evidence>
<organism evidence="1 2">
    <name type="scientific">Peptostreptococcus anaerobius</name>
    <dbReference type="NCBI Taxonomy" id="1261"/>
    <lineage>
        <taxon>Bacteria</taxon>
        <taxon>Bacillati</taxon>
        <taxon>Bacillota</taxon>
        <taxon>Clostridia</taxon>
        <taxon>Peptostreptococcales</taxon>
        <taxon>Peptostreptococcaceae</taxon>
        <taxon>Peptostreptococcus</taxon>
    </lineage>
</organism>
<name>A0A379CI34_9FIRM</name>
<accession>A0A379CI34</accession>
<dbReference type="Proteomes" id="UP000255101">
    <property type="component" value="Unassembled WGS sequence"/>
</dbReference>
<evidence type="ECO:0000313" key="2">
    <source>
        <dbReference type="Proteomes" id="UP000255101"/>
    </source>
</evidence>
<reference evidence="1 2" key="1">
    <citation type="submission" date="2018-06" db="EMBL/GenBank/DDBJ databases">
        <authorList>
            <consortium name="Pathogen Informatics"/>
            <person name="Doyle S."/>
        </authorList>
    </citation>
    <scope>NUCLEOTIDE SEQUENCE [LARGE SCALE GENOMIC DNA]</scope>
    <source>
        <strain evidence="1 2">NCTC11460</strain>
    </source>
</reference>
<dbReference type="GeneID" id="79843682"/>